<organism evidence="1 2">
    <name type="scientific">Corallococcus coralloides</name>
    <name type="common">Myxococcus coralloides</name>
    <dbReference type="NCBI Taxonomy" id="184914"/>
    <lineage>
        <taxon>Bacteria</taxon>
        <taxon>Pseudomonadati</taxon>
        <taxon>Myxococcota</taxon>
        <taxon>Myxococcia</taxon>
        <taxon>Myxococcales</taxon>
        <taxon>Cystobacterineae</taxon>
        <taxon>Myxococcaceae</taxon>
        <taxon>Corallococcus</taxon>
    </lineage>
</organism>
<dbReference type="Proteomes" id="UP000288758">
    <property type="component" value="Chromosome"/>
</dbReference>
<evidence type="ECO:0000313" key="2">
    <source>
        <dbReference type="Proteomes" id="UP000288758"/>
    </source>
</evidence>
<accession>A0A410S1I1</accession>
<reference evidence="1 2" key="1">
    <citation type="submission" date="2018-12" db="EMBL/GenBank/DDBJ databases">
        <title>Complete Genome Sequence of the Corallopyronin A producing Myxobacterium Corallococcus coralloides B035.</title>
        <authorList>
            <person name="Bouhired S.M."/>
            <person name="Rupp O."/>
            <person name="Blom J."/>
            <person name="Schaeberle T.F."/>
            <person name="Kehraus S."/>
            <person name="Schiefer A."/>
            <person name="Pfarr K."/>
            <person name="Goesmann A."/>
            <person name="Hoerauf A."/>
            <person name="Koenig G.M."/>
        </authorList>
    </citation>
    <scope>NUCLEOTIDE SEQUENCE [LARGE SCALE GENOMIC DNA]</scope>
    <source>
        <strain evidence="1 2">B035</strain>
    </source>
</reference>
<proteinExistence type="predicted"/>
<evidence type="ECO:0000313" key="1">
    <source>
        <dbReference type="EMBL" id="QAT87983.1"/>
    </source>
</evidence>
<dbReference type="EMBL" id="CP034669">
    <property type="protein sequence ID" value="QAT87983.1"/>
    <property type="molecule type" value="Genomic_DNA"/>
</dbReference>
<dbReference type="RefSeq" id="WP_276320216.1">
    <property type="nucleotide sequence ID" value="NZ_CP034669.1"/>
</dbReference>
<gene>
    <name evidence="1" type="ORF">EJ065_6454</name>
</gene>
<dbReference type="AlphaFoldDB" id="A0A410S1I1"/>
<name>A0A410S1I1_CORCK</name>
<sequence>MELAITNVALGNTGFGIHAPAAFDGGGNVARGNGAGILRAPY</sequence>
<protein>
    <submittedName>
        <fullName evidence="1">Uncharacterized protein</fullName>
    </submittedName>
</protein>